<gene>
    <name evidence="1" type="ORF">ABC228_03715</name>
</gene>
<accession>A0ABU9XDE1</accession>
<keyword evidence="2" id="KW-1185">Reference proteome</keyword>
<reference evidence="1 2" key="1">
    <citation type="submission" date="2024-05" db="EMBL/GenBank/DDBJ databases">
        <authorList>
            <person name="Haq I."/>
            <person name="Ullah Z."/>
            <person name="Ahmad R."/>
            <person name="Li M."/>
            <person name="Tong Y."/>
        </authorList>
    </citation>
    <scope>NUCLEOTIDE SEQUENCE [LARGE SCALE GENOMIC DNA]</scope>
    <source>
        <strain evidence="1 2">16A2E</strain>
    </source>
</reference>
<comment type="caution">
    <text evidence="1">The sequence shown here is derived from an EMBL/GenBank/DDBJ whole genome shotgun (WGS) entry which is preliminary data.</text>
</comment>
<dbReference type="Gene3D" id="3.90.1140.10">
    <property type="entry name" value="Cyclic phosphodiesterase"/>
    <property type="match status" value="1"/>
</dbReference>
<evidence type="ECO:0000313" key="1">
    <source>
        <dbReference type="EMBL" id="MEN2766282.1"/>
    </source>
</evidence>
<name>A0ABU9XDE1_9BACI</name>
<evidence type="ECO:0008006" key="3">
    <source>
        <dbReference type="Google" id="ProtNLM"/>
    </source>
</evidence>
<dbReference type="RefSeq" id="WP_345823735.1">
    <property type="nucleotide sequence ID" value="NZ_JBDIML010000001.1"/>
</dbReference>
<proteinExistence type="predicted"/>
<evidence type="ECO:0000313" key="2">
    <source>
        <dbReference type="Proteomes" id="UP001444625"/>
    </source>
</evidence>
<sequence>MQYFIGIVPSEEYSMKIIAFRNKWTNNSIHDVVEPHITLKAQGGLTFKRAKPST</sequence>
<organism evidence="1 2">
    <name type="scientific">Ornithinibacillus xuwenensis</name>
    <dbReference type="NCBI Taxonomy" id="3144668"/>
    <lineage>
        <taxon>Bacteria</taxon>
        <taxon>Bacillati</taxon>
        <taxon>Bacillota</taxon>
        <taxon>Bacilli</taxon>
        <taxon>Bacillales</taxon>
        <taxon>Bacillaceae</taxon>
        <taxon>Ornithinibacillus</taxon>
    </lineage>
</organism>
<protein>
    <recommendedName>
        <fullName evidence="3">2'-5' RNA ligase</fullName>
    </recommendedName>
</protein>
<dbReference type="Proteomes" id="UP001444625">
    <property type="component" value="Unassembled WGS sequence"/>
</dbReference>
<dbReference type="EMBL" id="JBDIML010000001">
    <property type="protein sequence ID" value="MEN2766282.1"/>
    <property type="molecule type" value="Genomic_DNA"/>
</dbReference>